<keyword evidence="4 5" id="KW-0472">Membrane</keyword>
<evidence type="ECO:0000256" key="1">
    <source>
        <dbReference type="ARBA" id="ARBA00004127"/>
    </source>
</evidence>
<dbReference type="InterPro" id="IPR052964">
    <property type="entry name" value="Sporulation_signal_mat"/>
</dbReference>
<feature type="domain" description="HTTM-like" evidence="6">
    <location>
        <begin position="13"/>
        <end position="282"/>
    </location>
</feature>
<evidence type="ECO:0000256" key="4">
    <source>
        <dbReference type="ARBA" id="ARBA00023136"/>
    </source>
</evidence>
<feature type="transmembrane region" description="Helical" evidence="5">
    <location>
        <begin position="125"/>
        <end position="142"/>
    </location>
</feature>
<evidence type="ECO:0000256" key="3">
    <source>
        <dbReference type="ARBA" id="ARBA00022989"/>
    </source>
</evidence>
<proteinExistence type="predicted"/>
<reference evidence="7 8" key="1">
    <citation type="submission" date="2016-10" db="EMBL/GenBank/DDBJ databases">
        <title>Comparative genomics of Bacillus thuringiensis reveals a path to pathogens against multiple invertebrate hosts.</title>
        <authorList>
            <person name="Zheng J."/>
            <person name="Gao Q."/>
            <person name="Liu H."/>
            <person name="Peng D."/>
            <person name="Ruan L."/>
            <person name="Sun M."/>
        </authorList>
    </citation>
    <scope>NUCLEOTIDE SEQUENCE [LARGE SCALE GENOMIC DNA]</scope>
    <source>
        <strain evidence="7">BGSC 4BM1</strain>
    </source>
</reference>
<evidence type="ECO:0000313" key="7">
    <source>
        <dbReference type="EMBL" id="OTY23615.1"/>
    </source>
</evidence>
<dbReference type="EMBL" id="NFDG01000065">
    <property type="protein sequence ID" value="OTY23615.1"/>
    <property type="molecule type" value="Genomic_DNA"/>
</dbReference>
<dbReference type="InterPro" id="IPR011020">
    <property type="entry name" value="HTTM-like"/>
</dbReference>
<comment type="subcellular location">
    <subcellularLocation>
        <location evidence="1">Endomembrane system</location>
        <topology evidence="1">Multi-pass membrane protein</topology>
    </subcellularLocation>
</comment>
<feature type="transmembrane region" description="Helical" evidence="5">
    <location>
        <begin position="74"/>
        <end position="94"/>
    </location>
</feature>
<feature type="transmembrane region" description="Helical" evidence="5">
    <location>
        <begin position="21"/>
        <end position="43"/>
    </location>
</feature>
<dbReference type="Pfam" id="PF05090">
    <property type="entry name" value="HTTM"/>
    <property type="match status" value="1"/>
</dbReference>
<accession>A0A243AJQ6</accession>
<keyword evidence="3 5" id="KW-1133">Transmembrane helix</keyword>
<sequence>MNNCIKTFEKFREYNMSNKKFLIGASILRIVVGIHIAFTYLVYFSKRYEVWGPDSFFSAHFVSGLSLYTLNDSILYFNIIYSIGIIINTLYLLGIKTRITGVLNFILIYSLYVRNPTVLDGGNNILTIILFFLMFAEVNRYFSVTNEKSTDDNKIFNMIHNFAIYLCLFQVCVLYFFAGLAKSQGHMWYNGTALYYILQIDEFTQPVLAQFIINSPLLLTLGAYSAILTQLFFPLLVFNKYLKIPILIGSISFHLGVIFLNGLIQFGLIMIALDLLFLTDKEYKKCYMVLKNFKERRFQNEKSSNNTKKVAS</sequence>
<name>A0A243AJQ6_BACTU</name>
<dbReference type="PANTHER" id="PTHR39535">
    <property type="entry name" value="SPORULATION-DELAYING PROTEIN SDPB"/>
    <property type="match status" value="1"/>
</dbReference>
<dbReference type="Proteomes" id="UP000194860">
    <property type="component" value="Unassembled WGS sequence"/>
</dbReference>
<evidence type="ECO:0000256" key="2">
    <source>
        <dbReference type="ARBA" id="ARBA00022692"/>
    </source>
</evidence>
<dbReference type="AlphaFoldDB" id="A0A243AJQ6"/>
<comment type="caution">
    <text evidence="7">The sequence shown here is derived from an EMBL/GenBank/DDBJ whole genome shotgun (WGS) entry which is preliminary data.</text>
</comment>
<keyword evidence="2 5" id="KW-0812">Transmembrane</keyword>
<protein>
    <recommendedName>
        <fullName evidence="6">HTTM-like domain-containing protein</fullName>
    </recommendedName>
</protein>
<organism evidence="7 8">
    <name type="scientific">Bacillus thuringiensis serovar navarrensis</name>
    <dbReference type="NCBI Taxonomy" id="339658"/>
    <lineage>
        <taxon>Bacteria</taxon>
        <taxon>Bacillati</taxon>
        <taxon>Bacillota</taxon>
        <taxon>Bacilli</taxon>
        <taxon>Bacillales</taxon>
        <taxon>Bacillaceae</taxon>
        <taxon>Bacillus</taxon>
        <taxon>Bacillus cereus group</taxon>
    </lineage>
</organism>
<dbReference type="InterPro" id="IPR053934">
    <property type="entry name" value="HTTM_dom"/>
</dbReference>
<dbReference type="SMART" id="SM00752">
    <property type="entry name" value="HTTM"/>
    <property type="match status" value="1"/>
</dbReference>
<evidence type="ECO:0000313" key="8">
    <source>
        <dbReference type="Proteomes" id="UP000194860"/>
    </source>
</evidence>
<dbReference type="PANTHER" id="PTHR39535:SF2">
    <property type="entry name" value="HTTM DOMAIN-CONTAINING PROTEIN"/>
    <property type="match status" value="1"/>
</dbReference>
<feature type="transmembrane region" description="Helical" evidence="5">
    <location>
        <begin position="162"/>
        <end position="181"/>
    </location>
</feature>
<evidence type="ECO:0000259" key="6">
    <source>
        <dbReference type="SMART" id="SM00752"/>
    </source>
</evidence>
<feature type="transmembrane region" description="Helical" evidence="5">
    <location>
        <begin position="253"/>
        <end position="278"/>
    </location>
</feature>
<gene>
    <name evidence="7" type="ORF">BK732_07855</name>
</gene>
<feature type="transmembrane region" description="Helical" evidence="5">
    <location>
        <begin position="211"/>
        <end position="233"/>
    </location>
</feature>
<evidence type="ECO:0000256" key="5">
    <source>
        <dbReference type="SAM" id="Phobius"/>
    </source>
</evidence>
<dbReference type="GO" id="GO:0012505">
    <property type="term" value="C:endomembrane system"/>
    <property type="evidence" value="ECO:0007669"/>
    <property type="project" value="UniProtKB-SubCell"/>
</dbReference>